<reference evidence="1" key="2">
    <citation type="submission" date="2018-03" db="EMBL/GenBank/DDBJ databases">
        <title>The Triticum urartu genome reveals the dynamic nature of wheat genome evolution.</title>
        <authorList>
            <person name="Ling H."/>
            <person name="Ma B."/>
            <person name="Shi X."/>
            <person name="Liu H."/>
            <person name="Dong L."/>
            <person name="Sun H."/>
            <person name="Cao Y."/>
            <person name="Gao Q."/>
            <person name="Zheng S."/>
            <person name="Li Y."/>
            <person name="Yu Y."/>
            <person name="Du H."/>
            <person name="Qi M."/>
            <person name="Li Y."/>
            <person name="Yu H."/>
            <person name="Cui Y."/>
            <person name="Wang N."/>
            <person name="Chen C."/>
            <person name="Wu H."/>
            <person name="Zhao Y."/>
            <person name="Zhang J."/>
            <person name="Li Y."/>
            <person name="Zhou W."/>
            <person name="Zhang B."/>
            <person name="Hu W."/>
            <person name="Eijk M."/>
            <person name="Tang J."/>
            <person name="Witsenboer H."/>
            <person name="Zhao S."/>
            <person name="Li Z."/>
            <person name="Zhang A."/>
            <person name="Wang D."/>
            <person name="Liang C."/>
        </authorList>
    </citation>
    <scope>NUCLEOTIDE SEQUENCE [LARGE SCALE GENOMIC DNA]</scope>
    <source>
        <strain evidence="1">cv. G1812</strain>
    </source>
</reference>
<dbReference type="Gramene" id="TuG1812G0200002717.01.T02">
    <property type="protein sequence ID" value="TuG1812G0200002717.01.T02"/>
    <property type="gene ID" value="TuG1812G0200002717.01"/>
</dbReference>
<reference evidence="1" key="3">
    <citation type="submission" date="2022-06" db="UniProtKB">
        <authorList>
            <consortium name="EnsemblPlants"/>
        </authorList>
    </citation>
    <scope>IDENTIFICATION</scope>
</reference>
<evidence type="ECO:0000313" key="2">
    <source>
        <dbReference type="Proteomes" id="UP000015106"/>
    </source>
</evidence>
<protein>
    <submittedName>
        <fullName evidence="1">Uncharacterized protein</fullName>
    </submittedName>
</protein>
<sequence length="152" mass="16506">MDAPAPLRTSVRISLQRPHVGIRRRQSLERVGGMDAAAAPFPASVHPRVTLEHLQREIRRCPPSSLLARAEPASPRLSAPSIPPLSVVPSAVKAAVHHRRSSVVFLSYLKELSIDINLGGPAVSLIEYSEESSLSILDQCFLYSLNNARGEA</sequence>
<keyword evidence="2" id="KW-1185">Reference proteome</keyword>
<dbReference type="AlphaFoldDB" id="A0A8R7TH71"/>
<name>A0A8R7TH71_TRIUA</name>
<accession>A0A8R7TH71</accession>
<gene>
    <name evidence="1" type="primary">LOC125537215</name>
</gene>
<dbReference type="Proteomes" id="UP000015106">
    <property type="component" value="Chromosome 2"/>
</dbReference>
<proteinExistence type="predicted"/>
<evidence type="ECO:0000313" key="1">
    <source>
        <dbReference type="EnsemblPlants" id="TuG1812G0200002717.01.T02"/>
    </source>
</evidence>
<organism evidence="1 2">
    <name type="scientific">Triticum urartu</name>
    <name type="common">Red wild einkorn</name>
    <name type="synonym">Crithodium urartu</name>
    <dbReference type="NCBI Taxonomy" id="4572"/>
    <lineage>
        <taxon>Eukaryota</taxon>
        <taxon>Viridiplantae</taxon>
        <taxon>Streptophyta</taxon>
        <taxon>Embryophyta</taxon>
        <taxon>Tracheophyta</taxon>
        <taxon>Spermatophyta</taxon>
        <taxon>Magnoliopsida</taxon>
        <taxon>Liliopsida</taxon>
        <taxon>Poales</taxon>
        <taxon>Poaceae</taxon>
        <taxon>BOP clade</taxon>
        <taxon>Pooideae</taxon>
        <taxon>Triticodae</taxon>
        <taxon>Triticeae</taxon>
        <taxon>Triticinae</taxon>
        <taxon>Triticum</taxon>
    </lineage>
</organism>
<dbReference type="EnsemblPlants" id="TuG1812G0200002717.01.T02">
    <property type="protein sequence ID" value="TuG1812G0200002717.01.T02"/>
    <property type="gene ID" value="TuG1812G0200002717.01"/>
</dbReference>
<reference evidence="2" key="1">
    <citation type="journal article" date="2013" name="Nature">
        <title>Draft genome of the wheat A-genome progenitor Triticum urartu.</title>
        <authorList>
            <person name="Ling H.Q."/>
            <person name="Zhao S."/>
            <person name="Liu D."/>
            <person name="Wang J."/>
            <person name="Sun H."/>
            <person name="Zhang C."/>
            <person name="Fan H."/>
            <person name="Li D."/>
            <person name="Dong L."/>
            <person name="Tao Y."/>
            <person name="Gao C."/>
            <person name="Wu H."/>
            <person name="Li Y."/>
            <person name="Cui Y."/>
            <person name="Guo X."/>
            <person name="Zheng S."/>
            <person name="Wang B."/>
            <person name="Yu K."/>
            <person name="Liang Q."/>
            <person name="Yang W."/>
            <person name="Lou X."/>
            <person name="Chen J."/>
            <person name="Feng M."/>
            <person name="Jian J."/>
            <person name="Zhang X."/>
            <person name="Luo G."/>
            <person name="Jiang Y."/>
            <person name="Liu J."/>
            <person name="Wang Z."/>
            <person name="Sha Y."/>
            <person name="Zhang B."/>
            <person name="Wu H."/>
            <person name="Tang D."/>
            <person name="Shen Q."/>
            <person name="Xue P."/>
            <person name="Zou S."/>
            <person name="Wang X."/>
            <person name="Liu X."/>
            <person name="Wang F."/>
            <person name="Yang Y."/>
            <person name="An X."/>
            <person name="Dong Z."/>
            <person name="Zhang K."/>
            <person name="Zhang X."/>
            <person name="Luo M.C."/>
            <person name="Dvorak J."/>
            <person name="Tong Y."/>
            <person name="Wang J."/>
            <person name="Yang H."/>
            <person name="Li Z."/>
            <person name="Wang D."/>
            <person name="Zhang A."/>
            <person name="Wang J."/>
        </authorList>
    </citation>
    <scope>NUCLEOTIDE SEQUENCE</scope>
    <source>
        <strain evidence="2">cv. G1812</strain>
    </source>
</reference>